<dbReference type="InterPro" id="IPR030931">
    <property type="entry name" value="Group_II_RT_mat"/>
</dbReference>
<evidence type="ECO:0000313" key="3">
    <source>
        <dbReference type="EMBL" id="VUW97239.1"/>
    </source>
</evidence>
<dbReference type="Pfam" id="PF00078">
    <property type="entry name" value="RVT_1"/>
    <property type="match status" value="1"/>
</dbReference>
<evidence type="ECO:0000259" key="2">
    <source>
        <dbReference type="PROSITE" id="PS50878"/>
    </source>
</evidence>
<accession>A0A564SQ66</accession>
<evidence type="ECO:0000313" key="4">
    <source>
        <dbReference type="Proteomes" id="UP000363661"/>
    </source>
</evidence>
<dbReference type="PANTHER" id="PTHR34047:SF8">
    <property type="entry name" value="PROTEIN YKFC"/>
    <property type="match status" value="1"/>
</dbReference>
<dbReference type="SUPFAM" id="SSF56672">
    <property type="entry name" value="DNA/RNA polymerases"/>
    <property type="match status" value="1"/>
</dbReference>
<dbReference type="Proteomes" id="UP000363661">
    <property type="component" value="Unassembled WGS sequence"/>
</dbReference>
<feature type="coiled-coil region" evidence="1">
    <location>
        <begin position="190"/>
        <end position="217"/>
    </location>
</feature>
<sequence>MKNKSFKPLPSLRVYIPKGKGTKRPLGIASYEDKIVQMAVKKILRAIYEPRFLNCMYGFRPNRGCHEAIKEVYQRISYGKISYIVDADIKGFFDHIDHDWMMKFLEWNIQDRNLLWLIRKYLKAGIMEQEKFEPTEEGSAQGSVMSPMLANIYMHHVLTLWFKLVVQRKMQGECFLVNFVDDFVAGFQYKSEAERYYKELKERMEKFGLELESSKSRRIEFGRFAEQNRRARGGCKPETFDFLGFTFYCSKTRKGGFVPKVQTSRKKFEQKVRAYKNWIYDNRNRPMREIIKELNVKLIGHYRYYGVTWNFRKITTFLHRVQQFLFKAMNRRGCRRAYTWNGFVEMLKYYPLAKPKTYYCLY</sequence>
<gene>
    <name evidence="3" type="primary">ltrA</name>
    <name evidence="3" type="ORF">RTSSTS7063_00528</name>
</gene>
<dbReference type="InterPro" id="IPR000477">
    <property type="entry name" value="RT_dom"/>
</dbReference>
<dbReference type="PANTHER" id="PTHR34047">
    <property type="entry name" value="NUCLEAR INTRON MATURASE 1, MITOCHONDRIAL-RELATED"/>
    <property type="match status" value="1"/>
</dbReference>
<dbReference type="InterPro" id="IPR043502">
    <property type="entry name" value="DNA/RNA_pol_sf"/>
</dbReference>
<proteinExistence type="predicted"/>
<evidence type="ECO:0000256" key="1">
    <source>
        <dbReference type="SAM" id="Coils"/>
    </source>
</evidence>
<name>A0A564SQ66_9FIRM</name>
<protein>
    <submittedName>
        <fullName evidence="3">Group II intron-encoded protein LtrA</fullName>
    </submittedName>
</protein>
<reference evidence="3 4" key="1">
    <citation type="submission" date="2019-07" db="EMBL/GenBank/DDBJ databases">
        <authorList>
            <person name="Hibberd C M."/>
            <person name="Gehrig L. J."/>
            <person name="Chang H.-W."/>
            <person name="Venkatesh S."/>
        </authorList>
    </citation>
    <scope>NUCLEOTIDE SEQUENCE [LARGE SCALE GENOMIC DNA]</scope>
    <source>
        <strain evidence="3">Ruminococcus_torques_SSTS_Bg7063</strain>
    </source>
</reference>
<dbReference type="PROSITE" id="PS50878">
    <property type="entry name" value="RT_POL"/>
    <property type="match status" value="1"/>
</dbReference>
<dbReference type="EMBL" id="CABHNA010000031">
    <property type="protein sequence ID" value="VUW97239.1"/>
    <property type="molecule type" value="Genomic_DNA"/>
</dbReference>
<dbReference type="NCBIfam" id="TIGR04416">
    <property type="entry name" value="group_II_RT_mat"/>
    <property type="match status" value="1"/>
</dbReference>
<organism evidence="3 4">
    <name type="scientific">[Ruminococcus] torques</name>
    <dbReference type="NCBI Taxonomy" id="33039"/>
    <lineage>
        <taxon>Bacteria</taxon>
        <taxon>Bacillati</taxon>
        <taxon>Bacillota</taxon>
        <taxon>Clostridia</taxon>
        <taxon>Lachnospirales</taxon>
        <taxon>Lachnospiraceae</taxon>
        <taxon>Mediterraneibacter</taxon>
    </lineage>
</organism>
<keyword evidence="1" id="KW-0175">Coiled coil</keyword>
<dbReference type="InterPro" id="IPR051083">
    <property type="entry name" value="GrpII_Intron_Splice-Mob/Def"/>
</dbReference>
<feature type="domain" description="Reverse transcriptase" evidence="2">
    <location>
        <begin position="1"/>
        <end position="247"/>
    </location>
</feature>
<dbReference type="AlphaFoldDB" id="A0A564SQ66"/>
<keyword evidence="4" id="KW-1185">Reference proteome</keyword>
<dbReference type="CDD" id="cd01651">
    <property type="entry name" value="RT_G2_intron"/>
    <property type="match status" value="1"/>
</dbReference>